<feature type="domain" description="Trs120/TRAPPC9 N-terminal" evidence="4">
    <location>
        <begin position="5"/>
        <end position="341"/>
    </location>
</feature>
<dbReference type="PANTHER" id="PTHR21512">
    <property type="entry name" value="TRAFFICKING PROTEIN PARTICLE COMPLEX SUBUNIT 9"/>
    <property type="match status" value="1"/>
</dbReference>
<accession>A0A2A9P178</accession>
<evidence type="ECO:0000259" key="7">
    <source>
        <dbReference type="Pfam" id="PF26282"/>
    </source>
</evidence>
<dbReference type="GO" id="GO:0005802">
    <property type="term" value="C:trans-Golgi network"/>
    <property type="evidence" value="ECO:0007669"/>
    <property type="project" value="TreeGrafter"/>
</dbReference>
<dbReference type="Proteomes" id="UP000242287">
    <property type="component" value="Unassembled WGS sequence"/>
</dbReference>
<proteinExistence type="predicted"/>
<dbReference type="InterPro" id="IPR058564">
    <property type="entry name" value="TPR_TRAPPC9_Trs120"/>
</dbReference>
<dbReference type="OrthoDB" id="27962at2759"/>
<dbReference type="Pfam" id="PF26280">
    <property type="entry name" value="Ig_TRAPPC9-Trs120_2nd"/>
    <property type="match status" value="1"/>
</dbReference>
<evidence type="ECO:0000256" key="3">
    <source>
        <dbReference type="SAM" id="MobiDB-lite"/>
    </source>
</evidence>
<keyword evidence="2" id="KW-0333">Golgi apparatus</keyword>
<gene>
    <name evidence="8" type="ORF">AMATHDRAFT_72835</name>
</gene>
<dbReference type="Pfam" id="PF08626">
    <property type="entry name" value="TRAPPC9-Trs120"/>
    <property type="match status" value="1"/>
</dbReference>
<evidence type="ECO:0000313" key="8">
    <source>
        <dbReference type="EMBL" id="PFH54333.1"/>
    </source>
</evidence>
<dbReference type="PANTHER" id="PTHR21512:SF5">
    <property type="entry name" value="TRAFFICKING PROTEIN PARTICLE COMPLEX SUBUNIT 9"/>
    <property type="match status" value="1"/>
</dbReference>
<feature type="compositionally biased region" description="Polar residues" evidence="3">
    <location>
        <begin position="222"/>
        <end position="232"/>
    </location>
</feature>
<dbReference type="STRING" id="703135.A0A2A9P178"/>
<evidence type="ECO:0000259" key="4">
    <source>
        <dbReference type="Pfam" id="PF08626"/>
    </source>
</evidence>
<dbReference type="InterPro" id="IPR058567">
    <property type="entry name" value="Ig_TRAPPC9_Trs120_3rd"/>
</dbReference>
<evidence type="ECO:0000313" key="9">
    <source>
        <dbReference type="Proteomes" id="UP000242287"/>
    </source>
</evidence>
<comment type="subcellular location">
    <subcellularLocation>
        <location evidence="1">Golgi apparatus</location>
    </subcellularLocation>
</comment>
<feature type="domain" description="Trs120/TRAPPC9 TPR region" evidence="5">
    <location>
        <begin position="361"/>
        <end position="673"/>
    </location>
</feature>
<evidence type="ECO:0000259" key="5">
    <source>
        <dbReference type="Pfam" id="PF26251"/>
    </source>
</evidence>
<feature type="region of interest" description="Disordered" evidence="3">
    <location>
        <begin position="204"/>
        <end position="241"/>
    </location>
</feature>
<reference evidence="8 9" key="1">
    <citation type="submission" date="2014-02" db="EMBL/GenBank/DDBJ databases">
        <title>Transposable element dynamics among asymbiotic and ectomycorrhizal Amanita fungi.</title>
        <authorList>
            <consortium name="DOE Joint Genome Institute"/>
            <person name="Hess J."/>
            <person name="Skrede I."/>
            <person name="Wolfe B."/>
            <person name="LaButti K."/>
            <person name="Ohm R.A."/>
            <person name="Grigoriev I.V."/>
            <person name="Pringle A."/>
        </authorList>
    </citation>
    <scope>NUCLEOTIDE SEQUENCE [LARGE SCALE GENOMIC DNA]</scope>
    <source>
        <strain evidence="8 9">SKay4041</strain>
    </source>
</reference>
<feature type="domain" description="Trs120/TRAPPC9 first Ig-like" evidence="6">
    <location>
        <begin position="687"/>
        <end position="885"/>
    </location>
</feature>
<sequence length="1311" mass="144135">MDTFSFGSLAHVRILLVPVGSISQATFDAYAVEIRSFEAIRLGDIPADAKDERGRFMPNPLSSGHLLLSFPTHPPPHSHHPLTLFRPSHFPLAVIGIAVCSQAESLDSLDSIYAQFHDSLVDMFPPRSIFPLAKNCFVYDESDGTTNPNLTENLPGLVVIPNVMGNKKLYIGTLLADLCSIILGELSLVVQVLESPIGNEHLNSSLLPLPPPPSELPHRLDSSSSGTSQLPSHHSFPDLSRNNVLLGPAPTAKRSASGSAFRQSTINVPTAKKRMSTIGVASSHGRLFKVLGDLFLLSGRIEDASVWYTEALQSLKTSQDSAWHASALEGMSTISVVEAWTAGHGLHSSTSSSKDPWTDISERLAQATSLYQRSAITEGEQNYALLSYLYSSCVLRHAFLFFSIWSAKGWGPLAFTTMLQSGPVPYLPPTLSHEESSGWDNLERLSTMSGITRSFISSIITQAHGPWLLHLDPRERISVLEAIAGIYACLGYKRKEAYILREILGCIMDLIVCGREEDGLSRPTNVPGINGLGIQGVNTGGGIGDATVGVRFSESDEGNISVLRLLRYICRVLGVDLEAVKLVNLADEAADTVDPFFADAELESGYHELRGWPELQIGVVREAVAVAEALPDFPAVAQFSLSSLKVLLPILTPPDQIHLYSTSVRALSTARRRGDTKCVEYWSGRPIVNVVVAPLPLSRVSVEKPLSALRPRTSDVTPILTGVSDPFLYNPRKAARGNNNFFVAQNEILEFAVTLHNPYVFDLELQSVSLSTSGVQFHSQPTKVVIPGCSFHQIVLAGTPVSIGTLVVRGCIVQAPGGSSREFILPLLTPEEEERLAHQRSVMTCELDRHKYSGLDCLPWKRTKKRASAGKQVVSRFLECNVIPEQPLLRIRRTSVTHGAVMLYDGERTSIRLTIENVSHLPIDFVRLVFDDSTIAPAQQALADGELSVFDTYETEYSLIHRPFFSGIKVDSICVAPGQCHTLTVQCFGKVGCTKGTVHISYAYAHRPESEATNLFYTRQLSYSMMVTVYQMLECHAMDILPFPSYSVTRNGHVEEEDILYVHEPGWCYFSIDVRNTYGSPFEVILERLDESTNQNSTSTILPPGAMSRLVIPIKKFSLPSEQLSKAIPTLSDRQFVVAKSSLSSTEEQLQRELFWYREVLFKVVRGRWRELGGTRFGELSLRQQRITLSMLDALRLETARLSLALTNPQGNGSGNKRPNIFLRLKAKIQNLSPSPAVFVIDFRLEPSEHVIYEGTLQDVPVGRLVSGDSKDVEVVICFLALGNYEIFAEAKLAGDQGATKAGVGYLKVKV</sequence>
<dbReference type="InterPro" id="IPR013935">
    <property type="entry name" value="Trs120_TRAPPC9"/>
</dbReference>
<name>A0A2A9P178_9AGAR</name>
<feature type="domain" description="Trs120/TRAPPC9 third Ig-like" evidence="7">
    <location>
        <begin position="1035"/>
        <end position="1196"/>
    </location>
</feature>
<protein>
    <submittedName>
        <fullName evidence="8">Uncharacterized protein</fullName>
    </submittedName>
</protein>
<dbReference type="Pfam" id="PF26282">
    <property type="entry name" value="Ig_TRAPPC9-Trs120_3rd"/>
    <property type="match status" value="1"/>
</dbReference>
<dbReference type="InterPro" id="IPR058565">
    <property type="entry name" value="Ig_TRAPPC9_Trs120_1st"/>
</dbReference>
<dbReference type="Pfam" id="PF26251">
    <property type="entry name" value="TPR_TRAPPC9-Trs120"/>
    <property type="match status" value="1"/>
</dbReference>
<evidence type="ECO:0000256" key="1">
    <source>
        <dbReference type="ARBA" id="ARBA00004555"/>
    </source>
</evidence>
<organism evidence="8 9">
    <name type="scientific">Amanita thiersii Skay4041</name>
    <dbReference type="NCBI Taxonomy" id="703135"/>
    <lineage>
        <taxon>Eukaryota</taxon>
        <taxon>Fungi</taxon>
        <taxon>Dikarya</taxon>
        <taxon>Basidiomycota</taxon>
        <taxon>Agaricomycotina</taxon>
        <taxon>Agaricomycetes</taxon>
        <taxon>Agaricomycetidae</taxon>
        <taxon>Agaricales</taxon>
        <taxon>Pluteineae</taxon>
        <taxon>Amanitaceae</taxon>
        <taxon>Amanita</taxon>
    </lineage>
</organism>
<evidence type="ECO:0000256" key="2">
    <source>
        <dbReference type="ARBA" id="ARBA00023034"/>
    </source>
</evidence>
<evidence type="ECO:0000259" key="6">
    <source>
        <dbReference type="Pfam" id="PF26254"/>
    </source>
</evidence>
<dbReference type="EMBL" id="KZ301970">
    <property type="protein sequence ID" value="PFH54333.1"/>
    <property type="molecule type" value="Genomic_DNA"/>
</dbReference>
<dbReference type="Pfam" id="PF26254">
    <property type="entry name" value="Ig_TRAPPC9-Trs120_1st"/>
    <property type="match status" value="1"/>
</dbReference>
<keyword evidence="9" id="KW-1185">Reference proteome</keyword>
<dbReference type="InterPro" id="IPR058563">
    <property type="entry name" value="Trs120_TRAPPC9_N"/>
</dbReference>